<keyword evidence="3" id="KW-1185">Reference proteome</keyword>
<gene>
    <name evidence="2" type="ORF">OnM2_017090</name>
</gene>
<comment type="caution">
    <text evidence="2">The sequence shown here is derived from an EMBL/GenBank/DDBJ whole genome shotgun (WGS) entry which is preliminary data.</text>
</comment>
<organism evidence="2 3">
    <name type="scientific">Erysiphe neolycopersici</name>
    <dbReference type="NCBI Taxonomy" id="212602"/>
    <lineage>
        <taxon>Eukaryota</taxon>
        <taxon>Fungi</taxon>
        <taxon>Dikarya</taxon>
        <taxon>Ascomycota</taxon>
        <taxon>Pezizomycotina</taxon>
        <taxon>Leotiomycetes</taxon>
        <taxon>Erysiphales</taxon>
        <taxon>Erysiphaceae</taxon>
        <taxon>Erysiphe</taxon>
    </lineage>
</organism>
<feature type="compositionally biased region" description="Basic and acidic residues" evidence="1">
    <location>
        <begin position="1"/>
        <end position="23"/>
    </location>
</feature>
<proteinExistence type="predicted"/>
<accession>A0A420I4L7</accession>
<evidence type="ECO:0000313" key="2">
    <source>
        <dbReference type="EMBL" id="RKF64647.1"/>
    </source>
</evidence>
<evidence type="ECO:0000313" key="3">
    <source>
        <dbReference type="Proteomes" id="UP000286134"/>
    </source>
</evidence>
<reference evidence="2 3" key="1">
    <citation type="journal article" date="2018" name="BMC Genomics">
        <title>Comparative genome analyses reveal sequence features reflecting distinct modes of host-adaptation between dicot and monocot powdery mildew.</title>
        <authorList>
            <person name="Wu Y."/>
            <person name="Ma X."/>
            <person name="Pan Z."/>
            <person name="Kale S.D."/>
            <person name="Song Y."/>
            <person name="King H."/>
            <person name="Zhang Q."/>
            <person name="Presley C."/>
            <person name="Deng X."/>
            <person name="Wei C.I."/>
            <person name="Xiao S."/>
        </authorList>
    </citation>
    <scope>NUCLEOTIDE SEQUENCE [LARGE SCALE GENOMIC DNA]</scope>
    <source>
        <strain evidence="2">UMSG2</strain>
    </source>
</reference>
<evidence type="ECO:0000256" key="1">
    <source>
        <dbReference type="SAM" id="MobiDB-lite"/>
    </source>
</evidence>
<sequence>MKDITENKYREANEQKRQFREKGSAAPSHQARKQCKVKTTHEEIKNWLKPKFPAYSAFYHSYLLGGRLKEGDYHN</sequence>
<dbReference type="EMBL" id="MCFK01001750">
    <property type="protein sequence ID" value="RKF64647.1"/>
    <property type="molecule type" value="Genomic_DNA"/>
</dbReference>
<dbReference type="AlphaFoldDB" id="A0A420I4L7"/>
<dbReference type="Proteomes" id="UP000286134">
    <property type="component" value="Unassembled WGS sequence"/>
</dbReference>
<protein>
    <submittedName>
        <fullName evidence="2">Uncharacterized protein</fullName>
    </submittedName>
</protein>
<feature type="region of interest" description="Disordered" evidence="1">
    <location>
        <begin position="1"/>
        <end position="37"/>
    </location>
</feature>
<name>A0A420I4L7_9PEZI</name>